<keyword evidence="2" id="KW-1185">Reference proteome</keyword>
<dbReference type="Gene3D" id="3.20.20.150">
    <property type="entry name" value="Divalent-metal-dependent TIM barrel enzymes"/>
    <property type="match status" value="1"/>
</dbReference>
<name>A0A1L3LYP9_9HYPH</name>
<reference evidence="1 2" key="1">
    <citation type="submission" date="2015-10" db="EMBL/GenBank/DDBJ databases">
        <title>Genomic differences between typical nodule nitrogen-fixing rhizobial strains and those coming from bean seeds.</title>
        <authorList>
            <person name="Peralta H."/>
            <person name="Aguilar-Vera A."/>
            <person name="Diaz R."/>
            <person name="Mora Y."/>
            <person name="Martinez-Batallar G."/>
            <person name="Salazar E."/>
            <person name="Vargas-Lagunas C."/>
            <person name="Encarnacion S."/>
            <person name="Girard L."/>
            <person name="Mora J."/>
        </authorList>
    </citation>
    <scope>NUCLEOTIDE SEQUENCE [LARGE SCALE GENOMIC DNA]</scope>
    <source>
        <strain evidence="1 2">CFNEI 73</strain>
        <plasmid evidence="1 2">C</plasmid>
    </source>
</reference>
<gene>
    <name evidence="1" type="ORF">SAMCFNEI73_pC1533</name>
</gene>
<dbReference type="Proteomes" id="UP000182306">
    <property type="component" value="Plasmid C"/>
</dbReference>
<geneLocation type="plasmid" evidence="1 2">
    <name>C</name>
</geneLocation>
<accession>A0A1L3LYP9</accession>
<dbReference type="InterPro" id="IPR050312">
    <property type="entry name" value="IolE/XylAMocC-like"/>
</dbReference>
<proteinExistence type="predicted"/>
<protein>
    <submittedName>
        <fullName evidence="1">Uncharacterized protein</fullName>
    </submittedName>
</protein>
<evidence type="ECO:0000313" key="2">
    <source>
        <dbReference type="Proteomes" id="UP000182306"/>
    </source>
</evidence>
<dbReference type="SUPFAM" id="SSF51658">
    <property type="entry name" value="Xylose isomerase-like"/>
    <property type="match status" value="1"/>
</dbReference>
<dbReference type="AlphaFoldDB" id="A0A1L3LYP9"/>
<dbReference type="PANTHER" id="PTHR12110">
    <property type="entry name" value="HYDROXYPYRUVATE ISOMERASE"/>
    <property type="match status" value="1"/>
</dbReference>
<dbReference type="Pfam" id="PF01261">
    <property type="entry name" value="AP_endonuc_2"/>
    <property type="match status" value="1"/>
</dbReference>
<dbReference type="InterPro" id="IPR013022">
    <property type="entry name" value="Xyl_isomerase-like_TIM-brl"/>
</dbReference>
<evidence type="ECO:0000313" key="1">
    <source>
        <dbReference type="EMBL" id="APG95237.1"/>
    </source>
</evidence>
<keyword evidence="1" id="KW-0614">Plasmid</keyword>
<dbReference type="KEGG" id="same:SAMCFNEI73_pC1533"/>
<sequence length="252" mass="27955">MSKLGYSQFDVTVTPTHLDTENLTPPDLRRLRQIMADDGVRICCLTLQSLDHNLASPRAEIRDMTLGFKKKILNIAADLDIPGIVLVSGRYNPLNPPPRAQLEGWLRDSLDRIIPYAEQVGVKLYLENIPMGVLPTAQLMMEWITEFNSSALTVCYDVSNAHFIKEDPAQGVRTVASKLDLLHVSDTPFDSWKHDPIGTGTIDHAAVAQALREIGYKGMSSLEILLPNPDPVVVANHGILAEMGWEPLRPRS</sequence>
<dbReference type="PANTHER" id="PTHR12110:SF53">
    <property type="entry name" value="BLR5974 PROTEIN"/>
    <property type="match status" value="1"/>
</dbReference>
<organism evidence="1 2">
    <name type="scientific">Sinorhizobium americanum</name>
    <dbReference type="NCBI Taxonomy" id="194963"/>
    <lineage>
        <taxon>Bacteria</taxon>
        <taxon>Pseudomonadati</taxon>
        <taxon>Pseudomonadota</taxon>
        <taxon>Alphaproteobacteria</taxon>
        <taxon>Hyphomicrobiales</taxon>
        <taxon>Rhizobiaceae</taxon>
        <taxon>Sinorhizobium/Ensifer group</taxon>
        <taxon>Sinorhizobium</taxon>
    </lineage>
</organism>
<dbReference type="InterPro" id="IPR036237">
    <property type="entry name" value="Xyl_isomerase-like_sf"/>
</dbReference>
<dbReference type="EMBL" id="CP013110">
    <property type="protein sequence ID" value="APG95237.1"/>
    <property type="molecule type" value="Genomic_DNA"/>
</dbReference>